<dbReference type="EMBL" id="JAPNUD010000028">
    <property type="protein sequence ID" value="MDA0641653.1"/>
    <property type="molecule type" value="Genomic_DNA"/>
</dbReference>
<accession>A0ABT4SWM4</accession>
<protein>
    <submittedName>
        <fullName evidence="2">Uncharacterized protein</fullName>
    </submittedName>
</protein>
<sequence>MRFATRILIGVAAASMVAVAAPAAASATTTTSASASYDSWGPYHSSDHNAKAEGHVKVEKKTYKHWYWKTVWTPKKVCKWHDGEKKCWWVKKKDKKRVWVWKHVDTFDVHSKLHNDKWWGKNKCAWETFKVVTNDGDTSFERFKNCHKHPKHFSFSGKDVAHIYVNVSRGDHWGPKGWHSGWQDVYHAV</sequence>
<evidence type="ECO:0000313" key="2">
    <source>
        <dbReference type="EMBL" id="MDA0641653.1"/>
    </source>
</evidence>
<dbReference type="RefSeq" id="WP_271276457.1">
    <property type="nucleotide sequence ID" value="NZ_BAABFD010000030.1"/>
</dbReference>
<feature type="signal peptide" evidence="1">
    <location>
        <begin position="1"/>
        <end position="20"/>
    </location>
</feature>
<gene>
    <name evidence="2" type="ORF">OUY24_13575</name>
</gene>
<feature type="chain" id="PRO_5045917573" evidence="1">
    <location>
        <begin position="21"/>
        <end position="189"/>
    </location>
</feature>
<keyword evidence="3" id="KW-1185">Reference proteome</keyword>
<evidence type="ECO:0000313" key="3">
    <source>
        <dbReference type="Proteomes" id="UP001212498"/>
    </source>
</evidence>
<name>A0ABT4SWM4_9ACTN</name>
<reference evidence="2 3" key="1">
    <citation type="submission" date="2022-11" db="EMBL/GenBank/DDBJ databases">
        <title>Nonomuraea corallina sp. nov., a new species of the genus Nonomuraea isolated from sea side sediment in Thai sea.</title>
        <authorList>
            <person name="Ngamcharungchit C."/>
            <person name="Matsumoto A."/>
            <person name="Suriyachadkun C."/>
            <person name="Panbangred W."/>
            <person name="Inahashi Y."/>
            <person name="Intra B."/>
        </authorList>
    </citation>
    <scope>NUCLEOTIDE SEQUENCE [LARGE SCALE GENOMIC DNA]</scope>
    <source>
        <strain evidence="2 3">DSM 43553</strain>
    </source>
</reference>
<proteinExistence type="predicted"/>
<dbReference type="Proteomes" id="UP001212498">
    <property type="component" value="Unassembled WGS sequence"/>
</dbReference>
<evidence type="ECO:0000256" key="1">
    <source>
        <dbReference type="SAM" id="SignalP"/>
    </source>
</evidence>
<keyword evidence="1" id="KW-0732">Signal</keyword>
<comment type="caution">
    <text evidence="2">The sequence shown here is derived from an EMBL/GenBank/DDBJ whole genome shotgun (WGS) entry which is preliminary data.</text>
</comment>
<organism evidence="2 3">
    <name type="scientific">Nonomuraea ferruginea</name>
    <dbReference type="NCBI Taxonomy" id="46174"/>
    <lineage>
        <taxon>Bacteria</taxon>
        <taxon>Bacillati</taxon>
        <taxon>Actinomycetota</taxon>
        <taxon>Actinomycetes</taxon>
        <taxon>Streptosporangiales</taxon>
        <taxon>Streptosporangiaceae</taxon>
        <taxon>Nonomuraea</taxon>
    </lineage>
</organism>